<dbReference type="PANTHER" id="PTHR31973">
    <property type="entry name" value="POLYPROTEIN, PUTATIVE-RELATED"/>
    <property type="match status" value="1"/>
</dbReference>
<accession>A0A2G2YLC7</accession>
<dbReference type="AlphaFoldDB" id="A0A2G2YLC7"/>
<dbReference type="PANTHER" id="PTHR31973:SF183">
    <property type="entry name" value="SWIM-TYPE DOMAIN-CONTAINING PROTEIN"/>
    <property type="match status" value="1"/>
</dbReference>
<evidence type="ECO:0000313" key="2">
    <source>
        <dbReference type="Proteomes" id="UP000222542"/>
    </source>
</evidence>
<dbReference type="STRING" id="4072.A0A2G2YLC7"/>
<sequence length="324" mass="37300">MSIAEFVLISGDFVGEWVETPTCWKWRSFTKVTIPVAVRRNSSYNELVPRVMQSGDLDCTSDNVVVSYLINLREKVNPTIINSDVRVLMYMIDVDADGFRTILRINVAERHISIANAFSRVYRCAHHGLCMRHLAKNLKHLIELKNKIPKAAHVLENVLSFEKWSRAYFPGNRYDVMTTNITESLNSVLMDEREYPMSYILNSIIRKFGEKFRERHTFVAGQNNKFVSCAERILRDNKSVSDFLYVTNENGGLNQFMVFSNDVAVKVSLLERSCSCQKFNLVKMLSEHAMADLQAKYGDDIGYGNSIYEYSLPIYKAENYLLAY</sequence>
<reference evidence="1 2" key="1">
    <citation type="journal article" date="2014" name="Nat. Genet.">
        <title>Genome sequence of the hot pepper provides insights into the evolution of pungency in Capsicum species.</title>
        <authorList>
            <person name="Kim S."/>
            <person name="Park M."/>
            <person name="Yeom S.I."/>
            <person name="Kim Y.M."/>
            <person name="Lee J.M."/>
            <person name="Lee H.A."/>
            <person name="Seo E."/>
            <person name="Choi J."/>
            <person name="Cheong K."/>
            <person name="Kim K.T."/>
            <person name="Jung K."/>
            <person name="Lee G.W."/>
            <person name="Oh S.K."/>
            <person name="Bae C."/>
            <person name="Kim S.B."/>
            <person name="Lee H.Y."/>
            <person name="Kim S.Y."/>
            <person name="Kim M.S."/>
            <person name="Kang B.C."/>
            <person name="Jo Y.D."/>
            <person name="Yang H.B."/>
            <person name="Jeong H.J."/>
            <person name="Kang W.H."/>
            <person name="Kwon J.K."/>
            <person name="Shin C."/>
            <person name="Lim J.Y."/>
            <person name="Park J.H."/>
            <person name="Huh J.H."/>
            <person name="Kim J.S."/>
            <person name="Kim B.D."/>
            <person name="Cohen O."/>
            <person name="Paran I."/>
            <person name="Suh M.C."/>
            <person name="Lee S.B."/>
            <person name="Kim Y.K."/>
            <person name="Shin Y."/>
            <person name="Noh S.J."/>
            <person name="Park J."/>
            <person name="Seo Y.S."/>
            <person name="Kwon S.Y."/>
            <person name="Kim H.A."/>
            <person name="Park J.M."/>
            <person name="Kim H.J."/>
            <person name="Choi S.B."/>
            <person name="Bosland P.W."/>
            <person name="Reeves G."/>
            <person name="Jo S.H."/>
            <person name="Lee B.W."/>
            <person name="Cho H.T."/>
            <person name="Choi H.S."/>
            <person name="Lee M.S."/>
            <person name="Yu Y."/>
            <person name="Do Choi Y."/>
            <person name="Park B.S."/>
            <person name="van Deynze A."/>
            <person name="Ashrafi H."/>
            <person name="Hill T."/>
            <person name="Kim W.T."/>
            <person name="Pai H.S."/>
            <person name="Ahn H.K."/>
            <person name="Yeam I."/>
            <person name="Giovannoni J.J."/>
            <person name="Rose J.K."/>
            <person name="Sorensen I."/>
            <person name="Lee S.J."/>
            <person name="Kim R.W."/>
            <person name="Choi I.Y."/>
            <person name="Choi B.S."/>
            <person name="Lim J.S."/>
            <person name="Lee Y.H."/>
            <person name="Choi D."/>
        </authorList>
    </citation>
    <scope>NUCLEOTIDE SEQUENCE [LARGE SCALE GENOMIC DNA]</scope>
    <source>
        <strain evidence="2">cv. CM334</strain>
    </source>
</reference>
<reference evidence="1 2" key="2">
    <citation type="journal article" date="2017" name="Genome Biol.">
        <title>New reference genome sequences of hot pepper reveal the massive evolution of plant disease-resistance genes by retroduplication.</title>
        <authorList>
            <person name="Kim S."/>
            <person name="Park J."/>
            <person name="Yeom S.I."/>
            <person name="Kim Y.M."/>
            <person name="Seo E."/>
            <person name="Kim K.T."/>
            <person name="Kim M.S."/>
            <person name="Lee J.M."/>
            <person name="Cheong K."/>
            <person name="Shin H.S."/>
            <person name="Kim S.B."/>
            <person name="Han K."/>
            <person name="Lee J."/>
            <person name="Park M."/>
            <person name="Lee H.A."/>
            <person name="Lee H.Y."/>
            <person name="Lee Y."/>
            <person name="Oh S."/>
            <person name="Lee J.H."/>
            <person name="Choi E."/>
            <person name="Choi E."/>
            <person name="Lee S.E."/>
            <person name="Jeon J."/>
            <person name="Kim H."/>
            <person name="Choi G."/>
            <person name="Song H."/>
            <person name="Lee J."/>
            <person name="Lee S.C."/>
            <person name="Kwon J.K."/>
            <person name="Lee H.Y."/>
            <person name="Koo N."/>
            <person name="Hong Y."/>
            <person name="Kim R.W."/>
            <person name="Kang W.H."/>
            <person name="Huh J.H."/>
            <person name="Kang B.C."/>
            <person name="Yang T.J."/>
            <person name="Lee Y.H."/>
            <person name="Bennetzen J.L."/>
            <person name="Choi D."/>
        </authorList>
    </citation>
    <scope>NUCLEOTIDE SEQUENCE [LARGE SCALE GENOMIC DNA]</scope>
    <source>
        <strain evidence="2">cv. CM334</strain>
    </source>
</reference>
<dbReference type="Gramene" id="PHT70524">
    <property type="protein sequence ID" value="PHT70524"/>
    <property type="gene ID" value="T459_25628"/>
</dbReference>
<name>A0A2G2YLC7_CAPAN</name>
<proteinExistence type="predicted"/>
<evidence type="ECO:0000313" key="1">
    <source>
        <dbReference type="EMBL" id="PHT70524.1"/>
    </source>
</evidence>
<evidence type="ECO:0008006" key="3">
    <source>
        <dbReference type="Google" id="ProtNLM"/>
    </source>
</evidence>
<protein>
    <recommendedName>
        <fullName evidence="3">MULE transposase domain-containing protein</fullName>
    </recommendedName>
</protein>
<dbReference type="EMBL" id="AYRZ02000010">
    <property type="protein sequence ID" value="PHT70524.1"/>
    <property type="molecule type" value="Genomic_DNA"/>
</dbReference>
<comment type="caution">
    <text evidence="1">The sequence shown here is derived from an EMBL/GenBank/DDBJ whole genome shotgun (WGS) entry which is preliminary data.</text>
</comment>
<dbReference type="Proteomes" id="UP000222542">
    <property type="component" value="Unassembled WGS sequence"/>
</dbReference>
<keyword evidence="2" id="KW-1185">Reference proteome</keyword>
<organism evidence="1 2">
    <name type="scientific">Capsicum annuum</name>
    <name type="common">Capsicum pepper</name>
    <dbReference type="NCBI Taxonomy" id="4072"/>
    <lineage>
        <taxon>Eukaryota</taxon>
        <taxon>Viridiplantae</taxon>
        <taxon>Streptophyta</taxon>
        <taxon>Embryophyta</taxon>
        <taxon>Tracheophyta</taxon>
        <taxon>Spermatophyta</taxon>
        <taxon>Magnoliopsida</taxon>
        <taxon>eudicotyledons</taxon>
        <taxon>Gunneridae</taxon>
        <taxon>Pentapetalae</taxon>
        <taxon>asterids</taxon>
        <taxon>lamiids</taxon>
        <taxon>Solanales</taxon>
        <taxon>Solanaceae</taxon>
        <taxon>Solanoideae</taxon>
        <taxon>Capsiceae</taxon>
        <taxon>Capsicum</taxon>
    </lineage>
</organism>
<dbReference type="OMA" id="INVAERH"/>
<gene>
    <name evidence="1" type="ORF">T459_25628</name>
</gene>